<keyword evidence="10" id="KW-1185">Reference proteome</keyword>
<proteinExistence type="predicted"/>
<feature type="transmembrane region" description="Helical" evidence="6">
    <location>
        <begin position="416"/>
        <end position="435"/>
    </location>
</feature>
<organism evidence="9 10">
    <name type="scientific">Ilumatobacter fluminis</name>
    <dbReference type="NCBI Taxonomy" id="467091"/>
    <lineage>
        <taxon>Bacteria</taxon>
        <taxon>Bacillati</taxon>
        <taxon>Actinomycetota</taxon>
        <taxon>Acidimicrobiia</taxon>
        <taxon>Acidimicrobiales</taxon>
        <taxon>Ilumatobacteraceae</taxon>
        <taxon>Ilumatobacter</taxon>
    </lineage>
</organism>
<feature type="signal peptide" evidence="7">
    <location>
        <begin position="1"/>
        <end position="22"/>
    </location>
</feature>
<feature type="region of interest" description="Disordered" evidence="5">
    <location>
        <begin position="379"/>
        <end position="409"/>
    </location>
</feature>
<keyword evidence="2" id="KW-0964">Secreted</keyword>
<feature type="compositionally biased region" description="Low complexity" evidence="5">
    <location>
        <begin position="384"/>
        <end position="404"/>
    </location>
</feature>
<keyword evidence="6" id="KW-1133">Transmembrane helix</keyword>
<keyword evidence="6" id="KW-0472">Membrane</keyword>
<evidence type="ECO:0000259" key="8">
    <source>
        <dbReference type="PROSITE" id="PS50847"/>
    </source>
</evidence>
<keyword evidence="3 7" id="KW-0732">Signal</keyword>
<keyword evidence="4" id="KW-0572">Peptidoglycan-anchor</keyword>
<evidence type="ECO:0000256" key="7">
    <source>
        <dbReference type="SAM" id="SignalP"/>
    </source>
</evidence>
<evidence type="ECO:0000256" key="3">
    <source>
        <dbReference type="ARBA" id="ARBA00022729"/>
    </source>
</evidence>
<reference evidence="9 10" key="1">
    <citation type="submission" date="2019-03" db="EMBL/GenBank/DDBJ databases">
        <title>Sequencing the genomes of 1000 actinobacteria strains.</title>
        <authorList>
            <person name="Klenk H.-P."/>
        </authorList>
    </citation>
    <scope>NUCLEOTIDE SEQUENCE [LARGE SCALE GENOMIC DNA]</scope>
    <source>
        <strain evidence="9 10">DSM 18936</strain>
    </source>
</reference>
<evidence type="ECO:0000313" key="10">
    <source>
        <dbReference type="Proteomes" id="UP000294558"/>
    </source>
</evidence>
<evidence type="ECO:0000256" key="5">
    <source>
        <dbReference type="SAM" id="MobiDB-lite"/>
    </source>
</evidence>
<feature type="chain" id="PRO_5020678863" description="Gram-positive cocci surface proteins LPxTG domain-containing protein" evidence="7">
    <location>
        <begin position="23"/>
        <end position="440"/>
    </location>
</feature>
<dbReference type="OrthoDB" id="5113267at2"/>
<dbReference type="Proteomes" id="UP000294558">
    <property type="component" value="Unassembled WGS sequence"/>
</dbReference>
<protein>
    <recommendedName>
        <fullName evidence="8">Gram-positive cocci surface proteins LPxTG domain-containing protein</fullName>
    </recommendedName>
</protein>
<dbReference type="PROSITE" id="PS50847">
    <property type="entry name" value="GRAM_POS_ANCHORING"/>
    <property type="match status" value="1"/>
</dbReference>
<evidence type="ECO:0000256" key="1">
    <source>
        <dbReference type="ARBA" id="ARBA00022512"/>
    </source>
</evidence>
<dbReference type="InterPro" id="IPR019931">
    <property type="entry name" value="LPXTG_anchor"/>
</dbReference>
<evidence type="ECO:0000256" key="6">
    <source>
        <dbReference type="SAM" id="Phobius"/>
    </source>
</evidence>
<name>A0A4R7HVY4_9ACTN</name>
<dbReference type="RefSeq" id="WP_133867529.1">
    <property type="nucleotide sequence ID" value="NZ_SOAU01000001.1"/>
</dbReference>
<evidence type="ECO:0000256" key="2">
    <source>
        <dbReference type="ARBA" id="ARBA00022525"/>
    </source>
</evidence>
<comment type="caution">
    <text evidence="9">The sequence shown here is derived from an EMBL/GenBank/DDBJ whole genome shotgun (WGS) entry which is preliminary data.</text>
</comment>
<keyword evidence="6" id="KW-0812">Transmembrane</keyword>
<feature type="domain" description="Gram-positive cocci surface proteins LPxTG" evidence="8">
    <location>
        <begin position="405"/>
        <end position="440"/>
    </location>
</feature>
<accession>A0A4R7HVY4</accession>
<dbReference type="AlphaFoldDB" id="A0A4R7HVY4"/>
<sequence length="440" mass="45707">MGRWRKMIVATTVMAGTGVVLAAPVEAGGGGNGVSIELLVDGPDAESVLAGLTLEVFQESGGIDVAGNNCGAPSTPVVETFNAETEISCDAFAYGDYALGLDGVPEGWSVSAYCYDLGQRERIESGTPTFTMSVQSPYWDCEIYVVTPMLAVDKVVEGGDASASDFEFEVYDDQGVLVDTGDPIVDPSDDVCTGSLTECEIIALPAGEYTLGEVLPSHGYEVGSVECDSFIDLRRYFGEAGDEQLEIIDDESAAFRTDDGDAYCTVTNVYREGQLIVTASVNNDDGGVAGVEDVSIEVYEADGDTPVIAATACAADGSCLDEMLPIGDYVIGYIGPDGYTREITQSVSLVVTEKVTDDADAAFTAAFGEVVEIEVAIDDPAPEPTTTTTEPATTTTAFDAGAGTLPPTGASSETNTTIAVLAFALIAAGLALVGVRRRTA</sequence>
<evidence type="ECO:0000256" key="4">
    <source>
        <dbReference type="ARBA" id="ARBA00023088"/>
    </source>
</evidence>
<keyword evidence="1" id="KW-0134">Cell wall</keyword>
<dbReference type="EMBL" id="SOAU01000001">
    <property type="protein sequence ID" value="TDT15035.1"/>
    <property type="molecule type" value="Genomic_DNA"/>
</dbReference>
<gene>
    <name evidence="9" type="ORF">BDK89_0595</name>
</gene>
<evidence type="ECO:0000313" key="9">
    <source>
        <dbReference type="EMBL" id="TDT15035.1"/>
    </source>
</evidence>